<accession>A0A9Q3PXR7</accession>
<name>A0A9Q3PXR7_9BASI</name>
<dbReference type="EMBL" id="AVOT02101837">
    <property type="protein sequence ID" value="MBW0577984.1"/>
    <property type="molecule type" value="Genomic_DNA"/>
</dbReference>
<evidence type="ECO:0000313" key="2">
    <source>
        <dbReference type="EMBL" id="MBW0577984.1"/>
    </source>
</evidence>
<feature type="compositionally biased region" description="Polar residues" evidence="1">
    <location>
        <begin position="146"/>
        <end position="155"/>
    </location>
</feature>
<dbReference type="AlphaFoldDB" id="A0A9Q3PXR7"/>
<sequence length="251" mass="28281">LVEENFIPLETQSQGSTPVIPAELESSKGKGKRHSESLITERNWTLIATQRSRKPRKSASIKGKPTLITCTWKITIINPVVTSKGKFPKEVDKEFEKVQSKVNTLRKLGHLGYSGRWQDTEGNHTHSAIYLPIPHKPKPRGLEGYGSSSSASPTPQRYIPIDHGQQEVQPSITLGRTWSKFPEDMSQRDILQRPYSNHQRMESHQEVQTPGKRETRIRKNQATIQDIEEQLKQTSPTLISSGSQGVDQPTS</sequence>
<organism evidence="2 3">
    <name type="scientific">Austropuccinia psidii MF-1</name>
    <dbReference type="NCBI Taxonomy" id="1389203"/>
    <lineage>
        <taxon>Eukaryota</taxon>
        <taxon>Fungi</taxon>
        <taxon>Dikarya</taxon>
        <taxon>Basidiomycota</taxon>
        <taxon>Pucciniomycotina</taxon>
        <taxon>Pucciniomycetes</taxon>
        <taxon>Pucciniales</taxon>
        <taxon>Sphaerophragmiaceae</taxon>
        <taxon>Austropuccinia</taxon>
    </lineage>
</organism>
<gene>
    <name evidence="2" type="ORF">O181_117699</name>
</gene>
<reference evidence="2" key="1">
    <citation type="submission" date="2021-03" db="EMBL/GenBank/DDBJ databases">
        <title>Draft genome sequence of rust myrtle Austropuccinia psidii MF-1, a brazilian biotype.</title>
        <authorList>
            <person name="Quecine M.C."/>
            <person name="Pachon D.M.R."/>
            <person name="Bonatelli M.L."/>
            <person name="Correr F.H."/>
            <person name="Franceschini L.M."/>
            <person name="Leite T.F."/>
            <person name="Margarido G.R.A."/>
            <person name="Almeida C.A."/>
            <person name="Ferrarezi J.A."/>
            <person name="Labate C.A."/>
        </authorList>
    </citation>
    <scope>NUCLEOTIDE SEQUENCE</scope>
    <source>
        <strain evidence="2">MF-1</strain>
    </source>
</reference>
<dbReference type="Proteomes" id="UP000765509">
    <property type="component" value="Unassembled WGS sequence"/>
</dbReference>
<feature type="region of interest" description="Disordered" evidence="1">
    <location>
        <begin position="133"/>
        <end position="164"/>
    </location>
</feature>
<comment type="caution">
    <text evidence="2">The sequence shown here is derived from an EMBL/GenBank/DDBJ whole genome shotgun (WGS) entry which is preliminary data.</text>
</comment>
<keyword evidence="3" id="KW-1185">Reference proteome</keyword>
<proteinExistence type="predicted"/>
<feature type="region of interest" description="Disordered" evidence="1">
    <location>
        <begin position="193"/>
        <end position="217"/>
    </location>
</feature>
<feature type="non-terminal residue" evidence="2">
    <location>
        <position position="1"/>
    </location>
</feature>
<feature type="region of interest" description="Disordered" evidence="1">
    <location>
        <begin position="229"/>
        <end position="251"/>
    </location>
</feature>
<evidence type="ECO:0000256" key="1">
    <source>
        <dbReference type="SAM" id="MobiDB-lite"/>
    </source>
</evidence>
<feature type="compositionally biased region" description="Polar residues" evidence="1">
    <location>
        <begin position="232"/>
        <end position="251"/>
    </location>
</feature>
<evidence type="ECO:0000313" key="3">
    <source>
        <dbReference type="Proteomes" id="UP000765509"/>
    </source>
</evidence>
<protein>
    <submittedName>
        <fullName evidence="2">Uncharacterized protein</fullName>
    </submittedName>
</protein>
<feature type="region of interest" description="Disordered" evidence="1">
    <location>
        <begin position="1"/>
        <end position="36"/>
    </location>
</feature>